<evidence type="ECO:0000256" key="6">
    <source>
        <dbReference type="ARBA" id="ARBA00023054"/>
    </source>
</evidence>
<dbReference type="PANTHER" id="PTHR23155:SF1116">
    <property type="entry name" value="OS12G0273300 PROTEIN"/>
    <property type="match status" value="1"/>
</dbReference>
<evidence type="ECO:0000259" key="9">
    <source>
        <dbReference type="Pfam" id="PF23559"/>
    </source>
</evidence>
<comment type="similarity">
    <text evidence="1">Belongs to the disease resistance NB-LRR family.</text>
</comment>
<evidence type="ECO:0000256" key="2">
    <source>
        <dbReference type="ARBA" id="ARBA00022614"/>
    </source>
</evidence>
<keyword evidence="12" id="KW-1185">Reference proteome</keyword>
<comment type="caution">
    <text evidence="11">The sequence shown here is derived from an EMBL/GenBank/DDBJ whole genome shotgun (WGS) entry which is preliminary data.</text>
</comment>
<name>A0A835AFQ9_9POAL</name>
<accession>A0A835AFQ9</accession>
<evidence type="ECO:0000256" key="1">
    <source>
        <dbReference type="ARBA" id="ARBA00008894"/>
    </source>
</evidence>
<evidence type="ECO:0000313" key="12">
    <source>
        <dbReference type="Proteomes" id="UP000636709"/>
    </source>
</evidence>
<organism evidence="11 12">
    <name type="scientific">Digitaria exilis</name>
    <dbReference type="NCBI Taxonomy" id="1010633"/>
    <lineage>
        <taxon>Eukaryota</taxon>
        <taxon>Viridiplantae</taxon>
        <taxon>Streptophyta</taxon>
        <taxon>Embryophyta</taxon>
        <taxon>Tracheophyta</taxon>
        <taxon>Spermatophyta</taxon>
        <taxon>Magnoliopsida</taxon>
        <taxon>Liliopsida</taxon>
        <taxon>Poales</taxon>
        <taxon>Poaceae</taxon>
        <taxon>PACMAD clade</taxon>
        <taxon>Panicoideae</taxon>
        <taxon>Panicodae</taxon>
        <taxon>Paniceae</taxon>
        <taxon>Anthephorinae</taxon>
        <taxon>Digitaria</taxon>
    </lineage>
</organism>
<dbReference type="PRINTS" id="PR00364">
    <property type="entry name" value="DISEASERSIST"/>
</dbReference>
<dbReference type="OrthoDB" id="682957at2759"/>
<evidence type="ECO:0000259" key="8">
    <source>
        <dbReference type="Pfam" id="PF18052"/>
    </source>
</evidence>
<keyword evidence="6" id="KW-0175">Coiled coil</keyword>
<feature type="domain" description="Disease resistance R13L4/SHOC-2-like LRR" evidence="10">
    <location>
        <begin position="553"/>
        <end position="926"/>
    </location>
</feature>
<feature type="domain" description="NB-ARC" evidence="7">
    <location>
        <begin position="175"/>
        <end position="324"/>
    </location>
</feature>
<dbReference type="InterPro" id="IPR002182">
    <property type="entry name" value="NB-ARC"/>
</dbReference>
<dbReference type="Pfam" id="PF18052">
    <property type="entry name" value="Rx_N"/>
    <property type="match status" value="1"/>
</dbReference>
<dbReference type="InterPro" id="IPR038005">
    <property type="entry name" value="RX-like_CC"/>
</dbReference>
<dbReference type="Gene3D" id="1.10.10.10">
    <property type="entry name" value="Winged helix-like DNA-binding domain superfamily/Winged helix DNA-binding domain"/>
    <property type="match status" value="1"/>
</dbReference>
<evidence type="ECO:0000256" key="3">
    <source>
        <dbReference type="ARBA" id="ARBA00022737"/>
    </source>
</evidence>
<dbReference type="SUPFAM" id="SSF52058">
    <property type="entry name" value="L domain-like"/>
    <property type="match status" value="1"/>
</dbReference>
<dbReference type="InterPro" id="IPR032675">
    <property type="entry name" value="LRR_dom_sf"/>
</dbReference>
<dbReference type="InterPro" id="IPR055414">
    <property type="entry name" value="LRR_R13L4/SHOC2-like"/>
</dbReference>
<keyword evidence="5" id="KW-0611">Plant defense</keyword>
<dbReference type="Pfam" id="PF23598">
    <property type="entry name" value="LRR_14"/>
    <property type="match status" value="1"/>
</dbReference>
<dbReference type="Gene3D" id="1.20.5.4130">
    <property type="match status" value="1"/>
</dbReference>
<dbReference type="Gene3D" id="3.80.10.10">
    <property type="entry name" value="Ribonuclease Inhibitor"/>
    <property type="match status" value="1"/>
</dbReference>
<proteinExistence type="inferred from homology"/>
<evidence type="ECO:0000313" key="11">
    <source>
        <dbReference type="EMBL" id="KAF8655755.1"/>
    </source>
</evidence>
<dbReference type="Pfam" id="PF23559">
    <property type="entry name" value="WHD_DRP"/>
    <property type="match status" value="1"/>
</dbReference>
<evidence type="ECO:0000256" key="4">
    <source>
        <dbReference type="ARBA" id="ARBA00022741"/>
    </source>
</evidence>
<dbReference type="SUPFAM" id="SSF52540">
    <property type="entry name" value="P-loop containing nucleoside triphosphate hydrolases"/>
    <property type="match status" value="1"/>
</dbReference>
<evidence type="ECO:0000256" key="5">
    <source>
        <dbReference type="ARBA" id="ARBA00022821"/>
    </source>
</evidence>
<dbReference type="GO" id="GO:0042742">
    <property type="term" value="P:defense response to bacterium"/>
    <property type="evidence" value="ECO:0007669"/>
    <property type="project" value="UniProtKB-ARBA"/>
</dbReference>
<keyword evidence="3" id="KW-0677">Repeat</keyword>
<keyword evidence="4" id="KW-0547">Nucleotide-binding</keyword>
<protein>
    <submittedName>
        <fullName evidence="11">Uncharacterized protein</fullName>
    </submittedName>
</protein>
<dbReference type="Proteomes" id="UP000636709">
    <property type="component" value="Unassembled WGS sequence"/>
</dbReference>
<dbReference type="Gene3D" id="1.10.8.430">
    <property type="entry name" value="Helical domain of apoptotic protease-activating factors"/>
    <property type="match status" value="1"/>
</dbReference>
<dbReference type="Pfam" id="PF00931">
    <property type="entry name" value="NB-ARC"/>
    <property type="match status" value="1"/>
</dbReference>
<dbReference type="AlphaFoldDB" id="A0A835AFQ9"/>
<dbReference type="GO" id="GO:0009626">
    <property type="term" value="P:plant-type hypersensitive response"/>
    <property type="evidence" value="ECO:0007669"/>
    <property type="project" value="UniProtKB-ARBA"/>
</dbReference>
<dbReference type="InterPro" id="IPR041118">
    <property type="entry name" value="Rx_N"/>
</dbReference>
<reference evidence="11" key="1">
    <citation type="submission" date="2020-07" db="EMBL/GenBank/DDBJ databases">
        <title>Genome sequence and genetic diversity analysis of an under-domesticated orphan crop, white fonio (Digitaria exilis).</title>
        <authorList>
            <person name="Bennetzen J.L."/>
            <person name="Chen S."/>
            <person name="Ma X."/>
            <person name="Wang X."/>
            <person name="Yssel A.E.J."/>
            <person name="Chaluvadi S.R."/>
            <person name="Johnson M."/>
            <person name="Gangashetty P."/>
            <person name="Hamidou F."/>
            <person name="Sanogo M.D."/>
            <person name="Zwaenepoel A."/>
            <person name="Wallace J."/>
            <person name="Van De Peer Y."/>
            <person name="Van Deynze A."/>
        </authorList>
    </citation>
    <scope>NUCLEOTIDE SEQUENCE</scope>
    <source>
        <tissue evidence="11">Leaves</tissue>
    </source>
</reference>
<dbReference type="GO" id="GO:0002758">
    <property type="term" value="P:innate immune response-activating signaling pathway"/>
    <property type="evidence" value="ECO:0007669"/>
    <property type="project" value="UniProtKB-ARBA"/>
</dbReference>
<feature type="domain" description="Disease resistance protein winged helix" evidence="9">
    <location>
        <begin position="433"/>
        <end position="511"/>
    </location>
</feature>
<dbReference type="InterPro" id="IPR058922">
    <property type="entry name" value="WHD_DRP"/>
</dbReference>
<dbReference type="GO" id="GO:0043531">
    <property type="term" value="F:ADP binding"/>
    <property type="evidence" value="ECO:0007669"/>
    <property type="project" value="InterPro"/>
</dbReference>
<feature type="domain" description="Disease resistance N-terminal" evidence="8">
    <location>
        <begin position="9"/>
        <end position="95"/>
    </location>
</feature>
<dbReference type="InterPro" id="IPR036388">
    <property type="entry name" value="WH-like_DNA-bd_sf"/>
</dbReference>
<keyword evidence="2" id="KW-0433">Leucine-rich repeat</keyword>
<dbReference type="FunFam" id="1.10.10.10:FF:000322">
    <property type="entry name" value="Probable disease resistance protein At1g63360"/>
    <property type="match status" value="1"/>
</dbReference>
<dbReference type="InterPro" id="IPR027417">
    <property type="entry name" value="P-loop_NTPase"/>
</dbReference>
<dbReference type="PANTHER" id="PTHR23155">
    <property type="entry name" value="DISEASE RESISTANCE PROTEIN RP"/>
    <property type="match status" value="1"/>
</dbReference>
<gene>
    <name evidence="11" type="ORF">HU200_060914</name>
</gene>
<dbReference type="InterPro" id="IPR044974">
    <property type="entry name" value="Disease_R_plants"/>
</dbReference>
<dbReference type="CDD" id="cd14798">
    <property type="entry name" value="RX-CC_like"/>
    <property type="match status" value="1"/>
</dbReference>
<dbReference type="EMBL" id="JACEFO010002582">
    <property type="protein sequence ID" value="KAF8655755.1"/>
    <property type="molecule type" value="Genomic_DNA"/>
</dbReference>
<evidence type="ECO:0000259" key="10">
    <source>
        <dbReference type="Pfam" id="PF23598"/>
    </source>
</evidence>
<evidence type="ECO:0000259" key="7">
    <source>
        <dbReference type="Pfam" id="PF00931"/>
    </source>
</evidence>
<sequence>MEFATAGLGTLLPKLAELLKEEYNLQAGARKGIRFLQEELERTQAALRELGKVPLEELNELVRLWARDIRDVSYDMEDIVDTFVVRVQGAGPPSKRSTKRFINKMNSILTEAKARRDVAKEIQVIKERVREVADRRDRLDTFKLDITTAKKTTVDPRITALYAKVTELVGIGEAKNEVIMRLTKGYNADKEERIVVSIAGFGGLGKTTLAKAVHDEIKKDFSCTAFVSVSRSPDTQKLLKDMLYQLDKEKFKDIHCTKLDERLLIDEAIEFLKNKRYLIVIDDIWDKEPWDKVIGFSLVENNMRSRIITTTRIIDVAEHVGGCYRLKPLSDKSSEILFYGRIFGSKDKCPRQFSEVSKKILKKCGGVPLAIVTTASLLANKSENIKVWEDVCDSIGLGLGRNNPGMDVMRKILLLSYDDLPYHLKTCLLYLRIFPEDYEISKYKLIWRWIAEGFVQQAGPQAARDQISFLEVGESYFNELLNRSLIQPAGIDGKEGIPKACRVHDTVLDLIITLSVEECFITTVLGDGMESNVRWLSLHGSNSTTWPTMKMPKLRSLTIFRPDDDVVIDPTLSSYCLLRVLDLQGCKLKGLASLCCLGSLSHLRYLGVSTYSIYCANAPDDQLPIEIGKLQFLQTLDIFGTRVKEVPSSVIAGLRQLVCLRGTSLWHIKLPVGLKNLTSLEMLESVDVVSESIAEELGHLTKLRILKVKVNRMCDKALVESLCKLGKIESLYIRSFMSELDGPMEKPLCNMSQLRINSVMFLPTWIKPASLPGLSYLDIVVWYEQREDIQVLGMLPCLRHLAFKVYCSPNQEGMLERCAVGPDAFPRVVRCEFDIFIGVAPSMFPRGAMLMLQDLTFRIEQKQFWRRGCINVDDLGLGHLPSLRTVSVHGLDYLGSDDDAINEKVIRSVREKLRHEAAVHPNHPSIYWKVYIYIHTYSWFINSLD</sequence>
<dbReference type="InterPro" id="IPR042197">
    <property type="entry name" value="Apaf_helical"/>
</dbReference>
<dbReference type="Gene3D" id="3.40.50.300">
    <property type="entry name" value="P-loop containing nucleotide triphosphate hydrolases"/>
    <property type="match status" value="1"/>
</dbReference>